<accession>A0A2P4Y9G5</accession>
<dbReference type="EMBL" id="NCKW01004867">
    <property type="protein sequence ID" value="POM74453.1"/>
    <property type="molecule type" value="Genomic_DNA"/>
</dbReference>
<sequence length="162" mass="18776">MTGAMLGLDEEFERYKGKMYYAMVDFMKCFLGPLYPRGPYAVLHFQSKVEIVLSNLVSSCVIVWIDDRFDTKPAIAADQQQFLCASNWKRGGLVDYARVAFPDPAKAVYLLPDALDAARKLNYGNRIYPYMNRRANYCYIHRGRIRCEYKKMTVFSEAVYDD</sequence>
<proteinExistence type="predicted"/>
<dbReference type="AlphaFoldDB" id="A0A2P4Y9G5"/>
<dbReference type="Proteomes" id="UP000237271">
    <property type="component" value="Unassembled WGS sequence"/>
</dbReference>
<keyword evidence="2" id="KW-1185">Reference proteome</keyword>
<comment type="caution">
    <text evidence="1">The sequence shown here is derived from an EMBL/GenBank/DDBJ whole genome shotgun (WGS) entry which is preliminary data.</text>
</comment>
<protein>
    <submittedName>
        <fullName evidence="1">Uncharacterized protein</fullName>
    </submittedName>
</protein>
<organism evidence="1 2">
    <name type="scientific">Phytophthora palmivora</name>
    <dbReference type="NCBI Taxonomy" id="4796"/>
    <lineage>
        <taxon>Eukaryota</taxon>
        <taxon>Sar</taxon>
        <taxon>Stramenopiles</taxon>
        <taxon>Oomycota</taxon>
        <taxon>Peronosporomycetes</taxon>
        <taxon>Peronosporales</taxon>
        <taxon>Peronosporaceae</taxon>
        <taxon>Phytophthora</taxon>
    </lineage>
</organism>
<name>A0A2P4Y9G5_9STRA</name>
<evidence type="ECO:0000313" key="2">
    <source>
        <dbReference type="Proteomes" id="UP000237271"/>
    </source>
</evidence>
<evidence type="ECO:0000313" key="1">
    <source>
        <dbReference type="EMBL" id="POM74453.1"/>
    </source>
</evidence>
<reference evidence="1 2" key="1">
    <citation type="journal article" date="2017" name="Genome Biol. Evol.">
        <title>Phytophthora megakarya and P. palmivora, closely related causal agents of cacao black pod rot, underwent increases in genome sizes and gene numbers by different mechanisms.</title>
        <authorList>
            <person name="Ali S.S."/>
            <person name="Shao J."/>
            <person name="Lary D.J."/>
            <person name="Kronmiller B."/>
            <person name="Shen D."/>
            <person name="Strem M.D."/>
            <person name="Amoako-Attah I."/>
            <person name="Akrofi A.Y."/>
            <person name="Begoude B.A."/>
            <person name="Ten Hoopen G.M."/>
            <person name="Coulibaly K."/>
            <person name="Kebe B.I."/>
            <person name="Melnick R.L."/>
            <person name="Guiltinan M.J."/>
            <person name="Tyler B.M."/>
            <person name="Meinhardt L.W."/>
            <person name="Bailey B.A."/>
        </authorList>
    </citation>
    <scope>NUCLEOTIDE SEQUENCE [LARGE SCALE GENOMIC DNA]</scope>
    <source>
        <strain evidence="2">sbr112.9</strain>
    </source>
</reference>
<gene>
    <name evidence="1" type="ORF">PHPALM_8586</name>
</gene>